<evidence type="ECO:0000313" key="2">
    <source>
        <dbReference type="EMBL" id="KAK9740018.1"/>
    </source>
</evidence>
<dbReference type="InterPro" id="IPR002156">
    <property type="entry name" value="RNaseH_domain"/>
</dbReference>
<name>A0AAW1M2A6_SAPOF</name>
<accession>A0AAW1M2A6</accession>
<dbReference type="CDD" id="cd09279">
    <property type="entry name" value="RNase_HI_like"/>
    <property type="match status" value="1"/>
</dbReference>
<keyword evidence="3" id="KW-1185">Reference proteome</keyword>
<dbReference type="PANTHER" id="PTHR48475:SF1">
    <property type="entry name" value="RNASE H TYPE-1 DOMAIN-CONTAINING PROTEIN"/>
    <property type="match status" value="1"/>
</dbReference>
<proteinExistence type="predicted"/>
<evidence type="ECO:0000259" key="1">
    <source>
        <dbReference type="Pfam" id="PF13456"/>
    </source>
</evidence>
<gene>
    <name evidence="2" type="ORF">RND81_03G004900</name>
</gene>
<dbReference type="InterPro" id="IPR036397">
    <property type="entry name" value="RNaseH_sf"/>
</dbReference>
<comment type="caution">
    <text evidence="2">The sequence shown here is derived from an EMBL/GenBank/DDBJ whole genome shotgun (WGS) entry which is preliminary data.</text>
</comment>
<reference evidence="2" key="1">
    <citation type="submission" date="2024-03" db="EMBL/GenBank/DDBJ databases">
        <title>WGS assembly of Saponaria officinalis var. Norfolk2.</title>
        <authorList>
            <person name="Jenkins J."/>
            <person name="Shu S."/>
            <person name="Grimwood J."/>
            <person name="Barry K."/>
            <person name="Goodstein D."/>
            <person name="Schmutz J."/>
            <person name="Leebens-Mack J."/>
            <person name="Osbourn A."/>
        </authorList>
    </citation>
    <scope>NUCLEOTIDE SEQUENCE [LARGE SCALE GENOMIC DNA]</scope>
    <source>
        <strain evidence="2">JIC</strain>
    </source>
</reference>
<feature type="domain" description="RNase H type-1" evidence="1">
    <location>
        <begin position="89"/>
        <end position="152"/>
    </location>
</feature>
<dbReference type="AlphaFoldDB" id="A0AAW1M2A6"/>
<dbReference type="GO" id="GO:0003676">
    <property type="term" value="F:nucleic acid binding"/>
    <property type="evidence" value="ECO:0007669"/>
    <property type="project" value="InterPro"/>
</dbReference>
<evidence type="ECO:0000313" key="3">
    <source>
        <dbReference type="Proteomes" id="UP001443914"/>
    </source>
</evidence>
<dbReference type="GO" id="GO:0004523">
    <property type="term" value="F:RNA-DNA hybrid ribonuclease activity"/>
    <property type="evidence" value="ECO:0007669"/>
    <property type="project" value="InterPro"/>
</dbReference>
<dbReference type="Proteomes" id="UP001443914">
    <property type="component" value="Unassembled WGS sequence"/>
</dbReference>
<dbReference type="EMBL" id="JBDFQZ010000003">
    <property type="protein sequence ID" value="KAK9740018.1"/>
    <property type="molecule type" value="Genomic_DNA"/>
</dbReference>
<dbReference type="Gene3D" id="3.30.420.10">
    <property type="entry name" value="Ribonuclease H-like superfamily/Ribonuclease H"/>
    <property type="match status" value="1"/>
</dbReference>
<dbReference type="PANTHER" id="PTHR48475">
    <property type="entry name" value="RIBONUCLEASE H"/>
    <property type="match status" value="1"/>
</dbReference>
<dbReference type="InterPro" id="IPR012337">
    <property type="entry name" value="RNaseH-like_sf"/>
</dbReference>
<dbReference type="Pfam" id="PF13456">
    <property type="entry name" value="RVT_3"/>
    <property type="match status" value="1"/>
</dbReference>
<dbReference type="SUPFAM" id="SSF53098">
    <property type="entry name" value="Ribonuclease H-like"/>
    <property type="match status" value="1"/>
</dbReference>
<organism evidence="2 3">
    <name type="scientific">Saponaria officinalis</name>
    <name type="common">Common soapwort</name>
    <name type="synonym">Lychnis saponaria</name>
    <dbReference type="NCBI Taxonomy" id="3572"/>
    <lineage>
        <taxon>Eukaryota</taxon>
        <taxon>Viridiplantae</taxon>
        <taxon>Streptophyta</taxon>
        <taxon>Embryophyta</taxon>
        <taxon>Tracheophyta</taxon>
        <taxon>Spermatophyta</taxon>
        <taxon>Magnoliopsida</taxon>
        <taxon>eudicotyledons</taxon>
        <taxon>Gunneridae</taxon>
        <taxon>Pentapetalae</taxon>
        <taxon>Caryophyllales</taxon>
        <taxon>Caryophyllaceae</taxon>
        <taxon>Caryophylleae</taxon>
        <taxon>Saponaria</taxon>
    </lineage>
</organism>
<protein>
    <recommendedName>
        <fullName evidence="1">RNase H type-1 domain-containing protein</fullName>
    </recommendedName>
</protein>
<sequence length="222" mass="25280">MDLIKYLFEKPVLNGRMARWTLLLAEFDIKYVLLKAIKGRSVSDFLADNAILEESGVDTTSLPDDGILNIINEYWELYFDGASNYRGCGVGIMLISPSGDHKPLSIKHKFDITNNAAEYKACQYGLQAALVLNIQNLKVYGDSSLIINQIIKKFNHIEFIHLPREENRFVNALAKLYFLVNIPPYMDTLSVVVERRGEPAYINAITNDEESQDEPWYQAIIN</sequence>